<sequence length="61" mass="6843">MTIPLKVRVIDYCSEKSRLILKPLLAEALPSWESSQDLLTDTVGMTAIENAEQLTDHSQIE</sequence>
<dbReference type="WBParaSite" id="nRc.2.0.1.t43781-RA">
    <property type="protein sequence ID" value="nRc.2.0.1.t43781-RA"/>
    <property type="gene ID" value="nRc.2.0.1.g43781"/>
</dbReference>
<organism evidence="1 2">
    <name type="scientific">Romanomermis culicivorax</name>
    <name type="common">Nematode worm</name>
    <dbReference type="NCBI Taxonomy" id="13658"/>
    <lineage>
        <taxon>Eukaryota</taxon>
        <taxon>Metazoa</taxon>
        <taxon>Ecdysozoa</taxon>
        <taxon>Nematoda</taxon>
        <taxon>Enoplea</taxon>
        <taxon>Dorylaimia</taxon>
        <taxon>Mermithida</taxon>
        <taxon>Mermithoidea</taxon>
        <taxon>Mermithidae</taxon>
        <taxon>Romanomermis</taxon>
    </lineage>
</organism>
<reference evidence="2" key="1">
    <citation type="submission" date="2022-11" db="UniProtKB">
        <authorList>
            <consortium name="WormBaseParasite"/>
        </authorList>
    </citation>
    <scope>IDENTIFICATION</scope>
</reference>
<evidence type="ECO:0000313" key="1">
    <source>
        <dbReference type="Proteomes" id="UP000887565"/>
    </source>
</evidence>
<accession>A0A915KY82</accession>
<keyword evidence="1" id="KW-1185">Reference proteome</keyword>
<proteinExistence type="predicted"/>
<dbReference type="Proteomes" id="UP000887565">
    <property type="component" value="Unplaced"/>
</dbReference>
<evidence type="ECO:0000313" key="2">
    <source>
        <dbReference type="WBParaSite" id="nRc.2.0.1.t43781-RA"/>
    </source>
</evidence>
<protein>
    <submittedName>
        <fullName evidence="2">Uncharacterized protein</fullName>
    </submittedName>
</protein>
<name>A0A915KY82_ROMCU</name>
<dbReference type="AlphaFoldDB" id="A0A915KY82"/>